<dbReference type="InterPro" id="IPR022535">
    <property type="entry name" value="Golgi_pH-regulator_cons_dom"/>
</dbReference>
<evidence type="ECO:0000259" key="7">
    <source>
        <dbReference type="Pfam" id="PF12537"/>
    </source>
</evidence>
<dbReference type="InterPro" id="IPR025969">
    <property type="entry name" value="ABA_GPCR_dom"/>
</dbReference>
<evidence type="ECO:0000256" key="5">
    <source>
        <dbReference type="SAM" id="Phobius"/>
    </source>
</evidence>
<dbReference type="EMBL" id="MU006089">
    <property type="protein sequence ID" value="KAF2843368.1"/>
    <property type="molecule type" value="Genomic_DNA"/>
</dbReference>
<reference evidence="8" key="1">
    <citation type="journal article" date="2020" name="Stud. Mycol.">
        <title>101 Dothideomycetes genomes: a test case for predicting lifestyles and emergence of pathogens.</title>
        <authorList>
            <person name="Haridas S."/>
            <person name="Albert R."/>
            <person name="Binder M."/>
            <person name="Bloem J."/>
            <person name="Labutti K."/>
            <person name="Salamov A."/>
            <person name="Andreopoulos B."/>
            <person name="Baker S."/>
            <person name="Barry K."/>
            <person name="Bills G."/>
            <person name="Bluhm B."/>
            <person name="Cannon C."/>
            <person name="Castanera R."/>
            <person name="Culley D."/>
            <person name="Daum C."/>
            <person name="Ezra D."/>
            <person name="Gonzalez J."/>
            <person name="Henrissat B."/>
            <person name="Kuo A."/>
            <person name="Liang C."/>
            <person name="Lipzen A."/>
            <person name="Lutzoni F."/>
            <person name="Magnuson J."/>
            <person name="Mondo S."/>
            <person name="Nolan M."/>
            <person name="Ohm R."/>
            <person name="Pangilinan J."/>
            <person name="Park H.-J."/>
            <person name="Ramirez L."/>
            <person name="Alfaro M."/>
            <person name="Sun H."/>
            <person name="Tritt A."/>
            <person name="Yoshinaga Y."/>
            <person name="Zwiers L.-H."/>
            <person name="Turgeon B."/>
            <person name="Goodwin S."/>
            <person name="Spatafora J."/>
            <person name="Crous P."/>
            <person name="Grigoriev I."/>
        </authorList>
    </citation>
    <scope>NUCLEOTIDE SEQUENCE</scope>
    <source>
        <strain evidence="8">CBS 101060</strain>
    </source>
</reference>
<feature type="domain" description="Golgi pH regulator conserved" evidence="7">
    <location>
        <begin position="202"/>
        <end position="268"/>
    </location>
</feature>
<feature type="transmembrane region" description="Helical" evidence="5">
    <location>
        <begin position="127"/>
        <end position="154"/>
    </location>
</feature>
<name>A0A9P4SIM4_9PEZI</name>
<evidence type="ECO:0008006" key="10">
    <source>
        <dbReference type="Google" id="ProtNLM"/>
    </source>
</evidence>
<evidence type="ECO:0000256" key="1">
    <source>
        <dbReference type="ARBA" id="ARBA00004141"/>
    </source>
</evidence>
<sequence>MLPSEDDCDDCIPEYMRHTNAFSTFVSALPFILTFLIVASVVSIRLFPLLSGSASSGSSRSQRNESKDVWRPSSSRERWIHLNAKSLASLTFSANIALSTVLVELILCEISDSLNRAARTAALKVTLPSLLFLLILVAPALEIHSVISSAGFGLGESGKRRFKTAWVLECLGLFAWLSAFWYLGQGLLGSYLHEEFYTRDHSLSEGCLERIGIIGISLMASLAGFAAISSLWQTFGAKTAMVTESDITRRQTGLDATQEMLEAKRSRLRALQRKMSDIPSEGFMTRMISTVRGNPEAQERNSLQMEISGLEAMLFSLSNSVTSLEARRQTQIRSRTAFGRLLNLFSYGFSLYCLYRICATAFATLRRFYSPATSFSNSDPINNMLALLAKHWDPSLDRAAWSRQISFFLSGVMLLASFNSVLQTFLLFARIAPGVVRQAQANLALIVSQVSATYVISSALLLRSNLPKEVSSVISEVLGAPLEPVFVERWFEGWFLAVTTLTAAGIWVGKQVKSGGWDDDDMLEGDVEMGKMS</sequence>
<feature type="transmembrane region" description="Helical" evidence="5">
    <location>
        <begin position="341"/>
        <end position="365"/>
    </location>
</feature>
<keyword evidence="4 5" id="KW-0472">Membrane</keyword>
<gene>
    <name evidence="8" type="ORF">M501DRAFT_1012724</name>
</gene>
<dbReference type="OrthoDB" id="264392at2759"/>
<proteinExistence type="predicted"/>
<feature type="transmembrane region" description="Helical" evidence="5">
    <location>
        <begin position="405"/>
        <end position="429"/>
    </location>
</feature>
<feature type="transmembrane region" description="Helical" evidence="5">
    <location>
        <begin position="441"/>
        <end position="462"/>
    </location>
</feature>
<feature type="transmembrane region" description="Helical" evidence="5">
    <location>
        <begin position="25"/>
        <end position="47"/>
    </location>
</feature>
<organism evidence="8 9">
    <name type="scientific">Patellaria atrata CBS 101060</name>
    <dbReference type="NCBI Taxonomy" id="1346257"/>
    <lineage>
        <taxon>Eukaryota</taxon>
        <taxon>Fungi</taxon>
        <taxon>Dikarya</taxon>
        <taxon>Ascomycota</taxon>
        <taxon>Pezizomycotina</taxon>
        <taxon>Dothideomycetes</taxon>
        <taxon>Dothideomycetes incertae sedis</taxon>
        <taxon>Patellariales</taxon>
        <taxon>Patellariaceae</taxon>
        <taxon>Patellaria</taxon>
    </lineage>
</organism>
<dbReference type="AlphaFoldDB" id="A0A9P4SIM4"/>
<dbReference type="PANTHER" id="PTHR15948">
    <property type="entry name" value="G-PROTEIN COUPLED RECEPTOR 89-RELATED"/>
    <property type="match status" value="1"/>
</dbReference>
<evidence type="ECO:0000259" key="6">
    <source>
        <dbReference type="Pfam" id="PF12430"/>
    </source>
</evidence>
<dbReference type="GO" id="GO:0016020">
    <property type="term" value="C:membrane"/>
    <property type="evidence" value="ECO:0007669"/>
    <property type="project" value="UniProtKB-SubCell"/>
</dbReference>
<comment type="subcellular location">
    <subcellularLocation>
        <location evidence="1">Membrane</location>
        <topology evidence="1">Multi-pass membrane protein</topology>
    </subcellularLocation>
</comment>
<keyword evidence="2 5" id="KW-0812">Transmembrane</keyword>
<dbReference type="Pfam" id="PF12430">
    <property type="entry name" value="ABA_GPCR"/>
    <property type="match status" value="1"/>
</dbReference>
<evidence type="ECO:0000256" key="2">
    <source>
        <dbReference type="ARBA" id="ARBA00022692"/>
    </source>
</evidence>
<dbReference type="InterPro" id="IPR015672">
    <property type="entry name" value="GPHR/GTG"/>
</dbReference>
<feature type="transmembrane region" description="Helical" evidence="5">
    <location>
        <begin position="166"/>
        <end position="184"/>
    </location>
</feature>
<dbReference type="Pfam" id="PF12537">
    <property type="entry name" value="GPHR_N"/>
    <property type="match status" value="1"/>
</dbReference>
<evidence type="ECO:0000256" key="3">
    <source>
        <dbReference type="ARBA" id="ARBA00022989"/>
    </source>
</evidence>
<dbReference type="PANTHER" id="PTHR15948:SF0">
    <property type="entry name" value="GOLGI PH REGULATOR A-RELATED"/>
    <property type="match status" value="1"/>
</dbReference>
<keyword evidence="3 5" id="KW-1133">Transmembrane helix</keyword>
<evidence type="ECO:0000256" key="4">
    <source>
        <dbReference type="ARBA" id="ARBA00023136"/>
    </source>
</evidence>
<feature type="transmembrane region" description="Helical" evidence="5">
    <location>
        <begin position="491"/>
        <end position="509"/>
    </location>
</feature>
<protein>
    <recommendedName>
        <fullName evidence="10">Abscisic acid G-protein coupled receptor-like domain-containing protein</fullName>
    </recommendedName>
</protein>
<keyword evidence="9" id="KW-1185">Reference proteome</keyword>
<accession>A0A9P4SIM4</accession>
<comment type="caution">
    <text evidence="8">The sequence shown here is derived from an EMBL/GenBank/DDBJ whole genome shotgun (WGS) entry which is preliminary data.</text>
</comment>
<evidence type="ECO:0000313" key="9">
    <source>
        <dbReference type="Proteomes" id="UP000799429"/>
    </source>
</evidence>
<feature type="transmembrane region" description="Helical" evidence="5">
    <location>
        <begin position="211"/>
        <end position="232"/>
    </location>
</feature>
<evidence type="ECO:0000313" key="8">
    <source>
        <dbReference type="EMBL" id="KAF2843368.1"/>
    </source>
</evidence>
<dbReference type="Proteomes" id="UP000799429">
    <property type="component" value="Unassembled WGS sequence"/>
</dbReference>
<feature type="domain" description="Abscisic acid G-protein coupled receptor-like" evidence="6">
    <location>
        <begin position="333"/>
        <end position="510"/>
    </location>
</feature>